<feature type="transmembrane region" description="Helical" evidence="1">
    <location>
        <begin position="165"/>
        <end position="185"/>
    </location>
</feature>
<accession>A0ABV5W753</accession>
<feature type="transmembrane region" description="Helical" evidence="1">
    <location>
        <begin position="98"/>
        <end position="122"/>
    </location>
</feature>
<protein>
    <submittedName>
        <fullName evidence="2">ABC transporter permease</fullName>
    </submittedName>
</protein>
<dbReference type="RefSeq" id="WP_344917518.1">
    <property type="nucleotide sequence ID" value="NZ_BAAAYO010000021.1"/>
</dbReference>
<name>A0ABV5W753_9BACL</name>
<dbReference type="PANTHER" id="PTHR43471">
    <property type="entry name" value="ABC TRANSPORTER PERMEASE"/>
    <property type="match status" value="1"/>
</dbReference>
<dbReference type="EMBL" id="JBHMAG010000022">
    <property type="protein sequence ID" value="MFB9756394.1"/>
    <property type="molecule type" value="Genomic_DNA"/>
</dbReference>
<evidence type="ECO:0000313" key="2">
    <source>
        <dbReference type="EMBL" id="MFB9756394.1"/>
    </source>
</evidence>
<feature type="transmembrane region" description="Helical" evidence="1">
    <location>
        <begin position="128"/>
        <end position="153"/>
    </location>
</feature>
<reference evidence="2 3" key="1">
    <citation type="submission" date="2024-09" db="EMBL/GenBank/DDBJ databases">
        <authorList>
            <person name="Sun Q."/>
            <person name="Mori K."/>
        </authorList>
    </citation>
    <scope>NUCLEOTIDE SEQUENCE [LARGE SCALE GENOMIC DNA]</scope>
    <source>
        <strain evidence="2 3">JCM 12520</strain>
    </source>
</reference>
<evidence type="ECO:0000256" key="1">
    <source>
        <dbReference type="SAM" id="Phobius"/>
    </source>
</evidence>
<dbReference type="Proteomes" id="UP001589619">
    <property type="component" value="Unassembled WGS sequence"/>
</dbReference>
<feature type="transmembrane region" description="Helical" evidence="1">
    <location>
        <begin position="58"/>
        <end position="77"/>
    </location>
</feature>
<feature type="transmembrane region" description="Helical" evidence="1">
    <location>
        <begin position="220"/>
        <end position="243"/>
    </location>
</feature>
<organism evidence="2 3">
    <name type="scientific">Paenibacillus hodogayensis</name>
    <dbReference type="NCBI Taxonomy" id="279208"/>
    <lineage>
        <taxon>Bacteria</taxon>
        <taxon>Bacillati</taxon>
        <taxon>Bacillota</taxon>
        <taxon>Bacilli</taxon>
        <taxon>Bacillales</taxon>
        <taxon>Paenibacillaceae</taxon>
        <taxon>Paenibacillus</taxon>
    </lineage>
</organism>
<dbReference type="Pfam" id="PF12679">
    <property type="entry name" value="ABC2_membrane_2"/>
    <property type="match status" value="1"/>
</dbReference>
<comment type="caution">
    <text evidence="2">The sequence shown here is derived from an EMBL/GenBank/DDBJ whole genome shotgun (WGS) entry which is preliminary data.</text>
</comment>
<gene>
    <name evidence="2" type="ORF">ACFFNY_32865</name>
</gene>
<feature type="transmembrane region" description="Helical" evidence="1">
    <location>
        <begin position="20"/>
        <end position="38"/>
    </location>
</feature>
<keyword evidence="1" id="KW-1133">Transmembrane helix</keyword>
<keyword evidence="1" id="KW-0812">Transmembrane</keyword>
<keyword evidence="3" id="KW-1185">Reference proteome</keyword>
<keyword evidence="1" id="KW-0472">Membrane</keyword>
<evidence type="ECO:0000313" key="3">
    <source>
        <dbReference type="Proteomes" id="UP001589619"/>
    </source>
</evidence>
<sequence>MYGNMLRKEMRELLFSVKGAIWLLIATFLFSALTYSFVTVKELSRLAQVEIVMTFMKAALGFGLLVTVIIAAGSVAGEKEQGTLESLMLAPLTRFHLIAGKWLGILGVWSVVAAIAAPYMVALSLGTSLFPIIAIVWFGFGTLVVAAFSAIAISISSLLHSSRNAILLSVSIFFLLVLPVFLGTTMKRTGFGSYLDAVSPLSGVMRIMKSLLVDKQSIGFALAHSLSVPIFALAAFICLGIAAKKLTLLGGE</sequence>
<proteinExistence type="predicted"/>